<dbReference type="Proteomes" id="UP000092444">
    <property type="component" value="Unassembled WGS sequence"/>
</dbReference>
<name>A0A1B0FEV6_GLOMM</name>
<sequence length="149" mass="17421">MFFLHKEAKYAHIVPYMKWQQRTEYVLHDKCNNDGNDDDADDAYDNDHGNDYVDSHFLDCVQTKSHCVFEILSALQKSFLSESPQTPQTPITVITIVGAYSCVKNFQSKEMAAKSFTICESERQQQIANKKRRDFINRYRTVNRADKQR</sequence>
<dbReference type="EMBL" id="CCAG010010206">
    <property type="status" value="NOT_ANNOTATED_CDS"/>
    <property type="molecule type" value="Genomic_DNA"/>
</dbReference>
<accession>A0A1B0FEV6</accession>
<dbReference type="EnsemblMetazoa" id="GMOY002170-RA">
    <property type="protein sequence ID" value="GMOY002170-PA"/>
    <property type="gene ID" value="GMOY002170"/>
</dbReference>
<dbReference type="EMBL" id="CCAG010010205">
    <property type="status" value="NOT_ANNOTATED_CDS"/>
    <property type="molecule type" value="Genomic_DNA"/>
</dbReference>
<keyword evidence="2" id="KW-1185">Reference proteome</keyword>
<protein>
    <submittedName>
        <fullName evidence="1">Uncharacterized protein</fullName>
    </submittedName>
</protein>
<dbReference type="AlphaFoldDB" id="A0A1B0FEV6"/>
<dbReference type="EMBL" id="CCAG010010204">
    <property type="status" value="NOT_ANNOTATED_CDS"/>
    <property type="molecule type" value="Genomic_DNA"/>
</dbReference>
<proteinExistence type="predicted"/>
<organism evidence="1 2">
    <name type="scientific">Glossina morsitans morsitans</name>
    <name type="common">Savannah tsetse fly</name>
    <dbReference type="NCBI Taxonomy" id="37546"/>
    <lineage>
        <taxon>Eukaryota</taxon>
        <taxon>Metazoa</taxon>
        <taxon>Ecdysozoa</taxon>
        <taxon>Arthropoda</taxon>
        <taxon>Hexapoda</taxon>
        <taxon>Insecta</taxon>
        <taxon>Pterygota</taxon>
        <taxon>Neoptera</taxon>
        <taxon>Endopterygota</taxon>
        <taxon>Diptera</taxon>
        <taxon>Brachycera</taxon>
        <taxon>Muscomorpha</taxon>
        <taxon>Hippoboscoidea</taxon>
        <taxon>Glossinidae</taxon>
        <taxon>Glossina</taxon>
    </lineage>
</organism>
<evidence type="ECO:0000313" key="2">
    <source>
        <dbReference type="Proteomes" id="UP000092444"/>
    </source>
</evidence>
<evidence type="ECO:0000313" key="1">
    <source>
        <dbReference type="EnsemblMetazoa" id="GMOY002170-PA"/>
    </source>
</evidence>
<reference evidence="1" key="1">
    <citation type="submission" date="2020-05" db="UniProtKB">
        <authorList>
            <consortium name="EnsemblMetazoa"/>
        </authorList>
    </citation>
    <scope>IDENTIFICATION</scope>
    <source>
        <strain evidence="1">Yale</strain>
    </source>
</reference>
<dbReference type="VEuPathDB" id="VectorBase:GMOY002170"/>